<dbReference type="Pfam" id="PF13338">
    <property type="entry name" value="AbiEi_4"/>
    <property type="match status" value="1"/>
</dbReference>
<evidence type="ECO:0000259" key="1">
    <source>
        <dbReference type="Pfam" id="PF13338"/>
    </source>
</evidence>
<name>A0A1H1D9W3_9MICC</name>
<keyword evidence="3" id="KW-1185">Reference proteome</keyword>
<sequence>MNMEHKTQLLDRLPRGPFTVSGAAEHGVSHTSVYRMRDAGLIEKIGPGLYIAGTGMQADLDLLEASYKAPLATICLTSALARHELIDEIPSTIDLALPRGKTPPQLSAPVTWHIFDKATFDIGRSTVLIEGAEGSKIGIYSPERSIVDAFRLRGTAGYETGIEALRNWLKRTGSQPGLLMDIASSVPRATGPLRRALEVLL</sequence>
<protein>
    <submittedName>
        <fullName evidence="2">Transcriptional regulator, AbiEi antitoxin, Type IV TA system</fullName>
    </submittedName>
</protein>
<dbReference type="Proteomes" id="UP000181917">
    <property type="component" value="Unassembled WGS sequence"/>
</dbReference>
<dbReference type="EMBL" id="FNKH01000002">
    <property type="protein sequence ID" value="SDQ73200.1"/>
    <property type="molecule type" value="Genomic_DNA"/>
</dbReference>
<gene>
    <name evidence="2" type="ORF">SAMN04489742_2333</name>
</gene>
<dbReference type="InterPro" id="IPR025159">
    <property type="entry name" value="AbiEi_N"/>
</dbReference>
<evidence type="ECO:0000313" key="3">
    <source>
        <dbReference type="Proteomes" id="UP000181917"/>
    </source>
</evidence>
<accession>A0A1H1D9W3</accession>
<dbReference type="STRING" id="37928.SAMN04489742_2333"/>
<organism evidence="2 3">
    <name type="scientific">Crystallibacter crystallopoietes</name>
    <dbReference type="NCBI Taxonomy" id="37928"/>
    <lineage>
        <taxon>Bacteria</taxon>
        <taxon>Bacillati</taxon>
        <taxon>Actinomycetota</taxon>
        <taxon>Actinomycetes</taxon>
        <taxon>Micrococcales</taxon>
        <taxon>Micrococcaceae</taxon>
        <taxon>Crystallibacter</taxon>
    </lineage>
</organism>
<proteinExistence type="predicted"/>
<dbReference type="AlphaFoldDB" id="A0A1H1D9W3"/>
<feature type="domain" description="AbiEi antitoxin N-terminal" evidence="1">
    <location>
        <begin position="15"/>
        <end position="50"/>
    </location>
</feature>
<reference evidence="2 3" key="1">
    <citation type="submission" date="2016-10" db="EMBL/GenBank/DDBJ databases">
        <authorList>
            <person name="de Groot N.N."/>
        </authorList>
    </citation>
    <scope>NUCLEOTIDE SEQUENCE [LARGE SCALE GENOMIC DNA]</scope>
    <source>
        <strain evidence="2 3">DSM 20117</strain>
    </source>
</reference>
<evidence type="ECO:0000313" key="2">
    <source>
        <dbReference type="EMBL" id="SDQ73200.1"/>
    </source>
</evidence>